<sequence>MWNKASWVLVGVLCAAILVLLYSRGEASNPTMTNSSGEVTNQSGENGLLTVNDRIGDMTDHPAFDGFGQLLLPWDNRTVDADMPLTQMDQLMPYHGQINPENSVAAVNHLIEEQQNGQRIFYPIYAEEEMAGNPQKRNTGLFFYRGEADAPYAVVAPGGGFSYVGSLHEGFPYAMEISQAGYNAFVSKYEVGNERIATEDLARAISFIEDHAEELEVSTEDYSLWGSSAGARMVANIGTNGVAAYGGDARESPATIVTAYTGHRNYGEEDTPTFAVVSEDDPIASADTMRTRIQNLQDSGVNAEIVTFNRVGHGFGLGIGTEAEGWEDQAMAFWQNQIEP</sequence>
<accession>A0ABS3LCQ8</accession>
<organism evidence="2 3">
    <name type="scientific">Candidatus Enterococcus moelleringii</name>
    <dbReference type="NCBI Taxonomy" id="2815325"/>
    <lineage>
        <taxon>Bacteria</taxon>
        <taxon>Bacillati</taxon>
        <taxon>Bacillota</taxon>
        <taxon>Bacilli</taxon>
        <taxon>Lactobacillales</taxon>
        <taxon>Enterococcaceae</taxon>
        <taxon>Enterococcus</taxon>
    </lineage>
</organism>
<evidence type="ECO:0000313" key="2">
    <source>
        <dbReference type="EMBL" id="MBO1307418.1"/>
    </source>
</evidence>
<dbReference type="InterPro" id="IPR049492">
    <property type="entry name" value="BD-FAE-like_dom"/>
</dbReference>
<evidence type="ECO:0000259" key="1">
    <source>
        <dbReference type="Pfam" id="PF20434"/>
    </source>
</evidence>
<dbReference type="GO" id="GO:0016787">
    <property type="term" value="F:hydrolase activity"/>
    <property type="evidence" value="ECO:0007669"/>
    <property type="project" value="UniProtKB-KW"/>
</dbReference>
<name>A0ABS3LCQ8_9ENTE</name>
<proteinExistence type="predicted"/>
<comment type="caution">
    <text evidence="2">The sequence shown here is derived from an EMBL/GenBank/DDBJ whole genome shotgun (WGS) entry which is preliminary data.</text>
</comment>
<protein>
    <submittedName>
        <fullName evidence="2">Alpha/beta hydrolase</fullName>
    </submittedName>
</protein>
<dbReference type="Gene3D" id="3.40.50.1820">
    <property type="entry name" value="alpha/beta hydrolase"/>
    <property type="match status" value="1"/>
</dbReference>
<dbReference type="RefSeq" id="WP_207674405.1">
    <property type="nucleotide sequence ID" value="NZ_JAFREM010000023.1"/>
</dbReference>
<keyword evidence="2" id="KW-0378">Hydrolase</keyword>
<evidence type="ECO:0000313" key="3">
    <source>
        <dbReference type="Proteomes" id="UP000664601"/>
    </source>
</evidence>
<dbReference type="Pfam" id="PF20434">
    <property type="entry name" value="BD-FAE"/>
    <property type="match status" value="1"/>
</dbReference>
<reference evidence="2 3" key="1">
    <citation type="submission" date="2021-03" db="EMBL/GenBank/DDBJ databases">
        <title>Enterococcal diversity collection.</title>
        <authorList>
            <person name="Gilmore M.S."/>
            <person name="Schwartzman J."/>
            <person name="Van Tyne D."/>
            <person name="Martin M."/>
            <person name="Earl A.M."/>
            <person name="Manson A.L."/>
            <person name="Straub T."/>
            <person name="Salamzade R."/>
            <person name="Saavedra J."/>
            <person name="Lebreton F."/>
            <person name="Prichula J."/>
            <person name="Schaufler K."/>
            <person name="Gaca A."/>
            <person name="Sgardioli B."/>
            <person name="Wagenaar J."/>
            <person name="Strong T."/>
        </authorList>
    </citation>
    <scope>NUCLEOTIDE SEQUENCE [LARGE SCALE GENOMIC DNA]</scope>
    <source>
        <strain evidence="2 3">669A</strain>
    </source>
</reference>
<feature type="domain" description="BD-FAE-like" evidence="1">
    <location>
        <begin position="150"/>
        <end position="240"/>
    </location>
</feature>
<gene>
    <name evidence="2" type="ORF">JZO70_14670</name>
</gene>
<keyword evidence="3" id="KW-1185">Reference proteome</keyword>
<dbReference type="Proteomes" id="UP000664601">
    <property type="component" value="Unassembled WGS sequence"/>
</dbReference>
<dbReference type="InterPro" id="IPR029058">
    <property type="entry name" value="AB_hydrolase_fold"/>
</dbReference>
<dbReference type="EMBL" id="JAFREM010000023">
    <property type="protein sequence ID" value="MBO1307418.1"/>
    <property type="molecule type" value="Genomic_DNA"/>
</dbReference>
<dbReference type="SUPFAM" id="SSF53474">
    <property type="entry name" value="alpha/beta-Hydrolases"/>
    <property type="match status" value="1"/>
</dbReference>